<protein>
    <submittedName>
        <fullName evidence="2">TIGR04222 domain-containing membrane protein</fullName>
    </submittedName>
</protein>
<proteinExistence type="predicted"/>
<keyword evidence="3" id="KW-1185">Reference proteome</keyword>
<dbReference type="NCBIfam" id="TIGR04222">
    <property type="entry name" value="near_uncomplex"/>
    <property type="match status" value="1"/>
</dbReference>
<dbReference type="Proteomes" id="UP000696294">
    <property type="component" value="Unassembled WGS sequence"/>
</dbReference>
<reference evidence="2 3" key="1">
    <citation type="submission" date="2020-03" db="EMBL/GenBank/DDBJ databases">
        <title>WGS of actinomycetes isolated from Thailand.</title>
        <authorList>
            <person name="Thawai C."/>
        </authorList>
    </citation>
    <scope>NUCLEOTIDE SEQUENCE [LARGE SCALE GENOMIC DNA]</scope>
    <source>
        <strain evidence="2 3">FMUSA5-5</strain>
    </source>
</reference>
<evidence type="ECO:0000313" key="3">
    <source>
        <dbReference type="Proteomes" id="UP000696294"/>
    </source>
</evidence>
<evidence type="ECO:0000256" key="1">
    <source>
        <dbReference type="SAM" id="MobiDB-lite"/>
    </source>
</evidence>
<comment type="caution">
    <text evidence="2">The sequence shown here is derived from an EMBL/GenBank/DDBJ whole genome shotgun (WGS) entry which is preliminary data.</text>
</comment>
<dbReference type="InterPro" id="IPR026467">
    <property type="entry name" value="Ser/Gly_Cys_C_dom"/>
</dbReference>
<dbReference type="RefSeq" id="WP_168021865.1">
    <property type="nucleotide sequence ID" value="NZ_JAATEP010000096.1"/>
</dbReference>
<evidence type="ECO:0000313" key="2">
    <source>
        <dbReference type="EMBL" id="NJP98558.1"/>
    </source>
</evidence>
<sequence length="169" mass="18290">MDRNEVAYLSGGRRRVALAALFTLVEDGRLRLSYADKLYTVTGAESGDPVEEAALAQRSTIPEALAALAEHESVRAVEEDLIRRGLVGRGWLGLTRRPTPAGKKLTEHAMHEKRQPSLRVALHGVAGISDETLRRRFAVAKSKGSLRGQGTGGWDATRDYDGGSGGNPW</sequence>
<accession>A0ABX1BLD9</accession>
<dbReference type="EMBL" id="JAATEP010000096">
    <property type="protein sequence ID" value="NJP98558.1"/>
    <property type="molecule type" value="Genomic_DNA"/>
</dbReference>
<gene>
    <name evidence="2" type="ORF">HCN51_55640</name>
</gene>
<organism evidence="2 3">
    <name type="scientific">Nonomuraea composti</name>
    <dbReference type="NCBI Taxonomy" id="2720023"/>
    <lineage>
        <taxon>Bacteria</taxon>
        <taxon>Bacillati</taxon>
        <taxon>Actinomycetota</taxon>
        <taxon>Actinomycetes</taxon>
        <taxon>Streptosporangiales</taxon>
        <taxon>Streptosporangiaceae</taxon>
        <taxon>Nonomuraea</taxon>
    </lineage>
</organism>
<name>A0ABX1BLD9_9ACTN</name>
<feature type="region of interest" description="Disordered" evidence="1">
    <location>
        <begin position="141"/>
        <end position="169"/>
    </location>
</feature>